<dbReference type="EMBL" id="BQNB010009139">
    <property type="protein sequence ID" value="GJS59287.1"/>
    <property type="molecule type" value="Genomic_DNA"/>
</dbReference>
<dbReference type="PANTHER" id="PTHR11439">
    <property type="entry name" value="GAG-POL-RELATED RETROTRANSPOSON"/>
    <property type="match status" value="1"/>
</dbReference>
<evidence type="ECO:0000313" key="2">
    <source>
        <dbReference type="EMBL" id="GJS59287.1"/>
    </source>
</evidence>
<evidence type="ECO:0000313" key="3">
    <source>
        <dbReference type="Proteomes" id="UP001151760"/>
    </source>
</evidence>
<accession>A0ABQ4X2E1</accession>
<feature type="chain" id="PRO_5046026328" description="Retrotransposon protein, putative, Ty1-copia subclass" evidence="1">
    <location>
        <begin position="23"/>
        <end position="165"/>
    </location>
</feature>
<name>A0ABQ4X2E1_9ASTR</name>
<comment type="caution">
    <text evidence="2">The sequence shown here is derived from an EMBL/GenBank/DDBJ whole genome shotgun (WGS) entry which is preliminary data.</text>
</comment>
<gene>
    <name evidence="2" type="ORF">Tco_0654071</name>
</gene>
<dbReference type="CDD" id="cd09272">
    <property type="entry name" value="RNase_HI_RT_Ty1"/>
    <property type="match status" value="1"/>
</dbReference>
<keyword evidence="1" id="KW-0732">Signal</keyword>
<dbReference type="PANTHER" id="PTHR11439:SF496">
    <property type="entry name" value="RNA-DIRECTED DNA POLYMERASE"/>
    <property type="match status" value="1"/>
</dbReference>
<organism evidence="2 3">
    <name type="scientific">Tanacetum coccineum</name>
    <dbReference type="NCBI Taxonomy" id="301880"/>
    <lineage>
        <taxon>Eukaryota</taxon>
        <taxon>Viridiplantae</taxon>
        <taxon>Streptophyta</taxon>
        <taxon>Embryophyta</taxon>
        <taxon>Tracheophyta</taxon>
        <taxon>Spermatophyta</taxon>
        <taxon>Magnoliopsida</taxon>
        <taxon>eudicotyledons</taxon>
        <taxon>Gunneridae</taxon>
        <taxon>Pentapetalae</taxon>
        <taxon>asterids</taxon>
        <taxon>campanulids</taxon>
        <taxon>Asterales</taxon>
        <taxon>Asteraceae</taxon>
        <taxon>Asteroideae</taxon>
        <taxon>Anthemideae</taxon>
        <taxon>Anthemidinae</taxon>
        <taxon>Tanacetum</taxon>
    </lineage>
</organism>
<feature type="signal peptide" evidence="1">
    <location>
        <begin position="1"/>
        <end position="22"/>
    </location>
</feature>
<proteinExistence type="predicted"/>
<sequence length="165" mass="18463">MSIPSLRPLLCASAAMLVCSSGGDVYPCQAYDRILVTTEQLRELLNPKEIRWTAIKTILKYLRNTKDMVLVYGVKPKAEMKVSCYADANFQTDKDDTKSQTGYVFVLNGGVVDWKSVKQSTTAMSSTEAEYIATAEASMEAVWMRKFINRLGGVMPSNKRLSTKW</sequence>
<dbReference type="Proteomes" id="UP001151760">
    <property type="component" value="Unassembled WGS sequence"/>
</dbReference>
<keyword evidence="3" id="KW-1185">Reference proteome</keyword>
<evidence type="ECO:0000256" key="1">
    <source>
        <dbReference type="SAM" id="SignalP"/>
    </source>
</evidence>
<reference evidence="2" key="2">
    <citation type="submission" date="2022-01" db="EMBL/GenBank/DDBJ databases">
        <authorList>
            <person name="Yamashiro T."/>
            <person name="Shiraishi A."/>
            <person name="Satake H."/>
            <person name="Nakayama K."/>
        </authorList>
    </citation>
    <scope>NUCLEOTIDE SEQUENCE</scope>
</reference>
<protein>
    <recommendedName>
        <fullName evidence="4">Retrotransposon protein, putative, Ty1-copia subclass</fullName>
    </recommendedName>
</protein>
<evidence type="ECO:0008006" key="4">
    <source>
        <dbReference type="Google" id="ProtNLM"/>
    </source>
</evidence>
<reference evidence="2" key="1">
    <citation type="journal article" date="2022" name="Int. J. Mol. Sci.">
        <title>Draft Genome of Tanacetum Coccineum: Genomic Comparison of Closely Related Tanacetum-Family Plants.</title>
        <authorList>
            <person name="Yamashiro T."/>
            <person name="Shiraishi A."/>
            <person name="Nakayama K."/>
            <person name="Satake H."/>
        </authorList>
    </citation>
    <scope>NUCLEOTIDE SEQUENCE</scope>
</reference>